<keyword evidence="1" id="KW-1133">Transmembrane helix</keyword>
<protein>
    <submittedName>
        <fullName evidence="2">Uncharacterized protein</fullName>
    </submittedName>
</protein>
<sequence length="103" mass="12316">MIWHVFGHYGIVASLIYILVEFLIFQVLLELVVFSIDSKHKRVFENNSSIYKYRWLIFTILLFIKLLIFLNIGGTIQIKEFIVYTGLYLIFVAFFLIKKSFHF</sequence>
<name>A0A1Y4QPI1_9ENTE</name>
<dbReference type="EMBL" id="NFLC01000059">
    <property type="protein sequence ID" value="OUQ07205.1"/>
    <property type="molecule type" value="Genomic_DNA"/>
</dbReference>
<comment type="caution">
    <text evidence="2">The sequence shown here is derived from an EMBL/GenBank/DDBJ whole genome shotgun (WGS) entry which is preliminary data.</text>
</comment>
<reference evidence="3" key="1">
    <citation type="submission" date="2017-04" db="EMBL/GenBank/DDBJ databases">
        <title>Function of individual gut microbiota members based on whole genome sequencing of pure cultures obtained from chicken caecum.</title>
        <authorList>
            <person name="Medvecky M."/>
            <person name="Cejkova D."/>
            <person name="Polansky O."/>
            <person name="Karasova D."/>
            <person name="Kubasova T."/>
            <person name="Cizek A."/>
            <person name="Rychlik I."/>
        </authorList>
    </citation>
    <scope>NUCLEOTIDE SEQUENCE [LARGE SCALE GENOMIC DNA]</scope>
    <source>
        <strain evidence="3">An144</strain>
    </source>
</reference>
<evidence type="ECO:0000256" key="1">
    <source>
        <dbReference type="SAM" id="Phobius"/>
    </source>
</evidence>
<evidence type="ECO:0000313" key="3">
    <source>
        <dbReference type="Proteomes" id="UP000196074"/>
    </source>
</evidence>
<evidence type="ECO:0000313" key="2">
    <source>
        <dbReference type="EMBL" id="OUQ07205.1"/>
    </source>
</evidence>
<accession>A0A1Y4QPI1</accession>
<organism evidence="2 3">
    <name type="scientific">Enterococcus cecorum</name>
    <dbReference type="NCBI Taxonomy" id="44008"/>
    <lineage>
        <taxon>Bacteria</taxon>
        <taxon>Bacillati</taxon>
        <taxon>Bacillota</taxon>
        <taxon>Bacilli</taxon>
        <taxon>Lactobacillales</taxon>
        <taxon>Enterococcaceae</taxon>
        <taxon>Enterococcus</taxon>
    </lineage>
</organism>
<dbReference type="Proteomes" id="UP000196074">
    <property type="component" value="Unassembled WGS sequence"/>
</dbReference>
<feature type="transmembrane region" description="Helical" evidence="1">
    <location>
        <begin position="6"/>
        <end position="34"/>
    </location>
</feature>
<proteinExistence type="predicted"/>
<feature type="transmembrane region" description="Helical" evidence="1">
    <location>
        <begin position="81"/>
        <end position="97"/>
    </location>
</feature>
<keyword evidence="1" id="KW-0472">Membrane</keyword>
<dbReference type="AlphaFoldDB" id="A0A1Y4QPI1"/>
<feature type="transmembrane region" description="Helical" evidence="1">
    <location>
        <begin position="55"/>
        <end position="75"/>
    </location>
</feature>
<gene>
    <name evidence="2" type="ORF">B5E88_12260</name>
</gene>
<keyword evidence="1" id="KW-0812">Transmembrane</keyword>